<evidence type="ECO:0000313" key="10">
    <source>
        <dbReference type="Proteomes" id="UP000294933"/>
    </source>
</evidence>
<evidence type="ECO:0000256" key="2">
    <source>
        <dbReference type="ARBA" id="ARBA00022559"/>
    </source>
</evidence>
<dbReference type="InterPro" id="IPR006314">
    <property type="entry name" value="Dyp_peroxidase"/>
</dbReference>
<keyword evidence="2 9" id="KW-0575">Peroxidase</keyword>
<dbReference type="STRING" id="50990.A0A4Y7PTL1"/>
<dbReference type="InterPro" id="IPR049509">
    <property type="entry name" value="DyP_N"/>
</dbReference>
<dbReference type="GO" id="GO:0004601">
    <property type="term" value="F:peroxidase activity"/>
    <property type="evidence" value="ECO:0007669"/>
    <property type="project" value="UniProtKB-KW"/>
</dbReference>
<reference evidence="9 10" key="1">
    <citation type="submission" date="2018-06" db="EMBL/GenBank/DDBJ databases">
        <title>A transcriptomic atlas of mushroom development highlights an independent origin of complex multicellularity.</title>
        <authorList>
            <consortium name="DOE Joint Genome Institute"/>
            <person name="Krizsan K."/>
            <person name="Almasi E."/>
            <person name="Merenyi Z."/>
            <person name="Sahu N."/>
            <person name="Viragh M."/>
            <person name="Koszo T."/>
            <person name="Mondo S."/>
            <person name="Kiss B."/>
            <person name="Balint B."/>
            <person name="Kues U."/>
            <person name="Barry K."/>
            <person name="Hegedus J.C."/>
            <person name="Henrissat B."/>
            <person name="Johnson J."/>
            <person name="Lipzen A."/>
            <person name="Ohm R."/>
            <person name="Nagy I."/>
            <person name="Pangilinan J."/>
            <person name="Yan J."/>
            <person name="Xiong Y."/>
            <person name="Grigoriev I.V."/>
            <person name="Hibbett D.S."/>
            <person name="Nagy L.G."/>
        </authorList>
    </citation>
    <scope>NUCLEOTIDE SEQUENCE [LARGE SCALE GENOMIC DNA]</scope>
    <source>
        <strain evidence="9 10">SZMC22713</strain>
    </source>
</reference>
<dbReference type="SUPFAM" id="SSF54909">
    <property type="entry name" value="Dimeric alpha+beta barrel"/>
    <property type="match status" value="1"/>
</dbReference>
<keyword evidence="4" id="KW-0479">Metal-binding</keyword>
<evidence type="ECO:0000256" key="4">
    <source>
        <dbReference type="ARBA" id="ARBA00022723"/>
    </source>
</evidence>
<comment type="cofactor">
    <cofactor evidence="1">
        <name>heme b</name>
        <dbReference type="ChEBI" id="CHEBI:60344"/>
    </cofactor>
</comment>
<evidence type="ECO:0000256" key="6">
    <source>
        <dbReference type="ARBA" id="ARBA00023004"/>
    </source>
</evidence>
<feature type="domain" description="DyP dimeric alpha+beta barrel" evidence="8">
    <location>
        <begin position="16"/>
        <end position="183"/>
    </location>
</feature>
<gene>
    <name evidence="9" type="ORF">BD410DRAFT_793775</name>
</gene>
<dbReference type="GO" id="GO:0046872">
    <property type="term" value="F:metal ion binding"/>
    <property type="evidence" value="ECO:0007669"/>
    <property type="project" value="UniProtKB-KW"/>
</dbReference>
<keyword evidence="3" id="KW-0349">Heme</keyword>
<dbReference type="PROSITE" id="PS51404">
    <property type="entry name" value="DYP_PEROXIDASE"/>
    <property type="match status" value="1"/>
</dbReference>
<dbReference type="PANTHER" id="PTHR30521">
    <property type="entry name" value="DEFERROCHELATASE/PEROXIDASE"/>
    <property type="match status" value="1"/>
</dbReference>
<dbReference type="EMBL" id="ML170214">
    <property type="protein sequence ID" value="TDL17899.1"/>
    <property type="molecule type" value="Genomic_DNA"/>
</dbReference>
<evidence type="ECO:0000259" key="8">
    <source>
        <dbReference type="Pfam" id="PF21105"/>
    </source>
</evidence>
<evidence type="ECO:0000256" key="7">
    <source>
        <dbReference type="ARBA" id="ARBA00025737"/>
    </source>
</evidence>
<dbReference type="Pfam" id="PF21105">
    <property type="entry name" value="DyP_N"/>
    <property type="match status" value="1"/>
</dbReference>
<dbReference type="OrthoDB" id="3207336at2759"/>
<sequence length="472" mass="51164">MSQQPLPPAPALNLDDIQGDVILGIPKRVEWFLFFKIVNPAHFKKHLKQLIPAITTTNDIVKARKAIDDHKKKGDPGLIKLSGINVSFSQRGLNALGITDNLADPQFAAGQFASAQDIKDPGQVVNGAFDPAWLPQFKSHDIDGLFLFAGDSEATINEDCDKVFHVLGSSFKQVFKVHGNVRPGKEKGHEHFGFLDGVSLPAIASVQTPLPGQLVVPPGIIVVGADGDPNLASRPSWAANGSFLVYRQLNQLVPEFDKFLLDNPIQEPGLPPAKGSELLGARLVGRWKSGAPIDITPKVDDPALAADPQRNNNFDFSGVADQSKCPFAAHVRKTNPRSDLTNLFGADAVKPHAINRNGIPFGPEVTPQENHEHKTHCDRGLSFVCYQTVLANGFEFIMKSWANNIGFPLQKPVVPGFDPIIGQNGNDARTMQGTNPDAQTATLNLPFEFVVAKGGEYFFTPSITALKTKFTA</sequence>
<dbReference type="Proteomes" id="UP000294933">
    <property type="component" value="Unassembled WGS sequence"/>
</dbReference>
<dbReference type="AlphaFoldDB" id="A0A4Y7PTL1"/>
<comment type="similarity">
    <text evidence="7">Belongs to the DyP-type peroxidase family.</text>
</comment>
<dbReference type="GO" id="GO:0005829">
    <property type="term" value="C:cytosol"/>
    <property type="evidence" value="ECO:0007669"/>
    <property type="project" value="TreeGrafter"/>
</dbReference>
<protein>
    <submittedName>
        <fullName evidence="9">Dyp-type peroxidase</fullName>
    </submittedName>
</protein>
<evidence type="ECO:0000256" key="3">
    <source>
        <dbReference type="ARBA" id="ARBA00022617"/>
    </source>
</evidence>
<dbReference type="InterPro" id="IPR011008">
    <property type="entry name" value="Dimeric_a/b-barrel"/>
</dbReference>
<proteinExistence type="inferred from homology"/>
<organism evidence="9 10">
    <name type="scientific">Rickenella mellea</name>
    <dbReference type="NCBI Taxonomy" id="50990"/>
    <lineage>
        <taxon>Eukaryota</taxon>
        <taxon>Fungi</taxon>
        <taxon>Dikarya</taxon>
        <taxon>Basidiomycota</taxon>
        <taxon>Agaricomycotina</taxon>
        <taxon>Agaricomycetes</taxon>
        <taxon>Hymenochaetales</taxon>
        <taxon>Rickenellaceae</taxon>
        <taxon>Rickenella</taxon>
    </lineage>
</organism>
<evidence type="ECO:0000256" key="1">
    <source>
        <dbReference type="ARBA" id="ARBA00001970"/>
    </source>
</evidence>
<accession>A0A4Y7PTL1</accession>
<dbReference type="GO" id="GO:0020037">
    <property type="term" value="F:heme binding"/>
    <property type="evidence" value="ECO:0007669"/>
    <property type="project" value="InterPro"/>
</dbReference>
<dbReference type="NCBIfam" id="TIGR01413">
    <property type="entry name" value="Dyp_perox_fam"/>
    <property type="match status" value="1"/>
</dbReference>
<dbReference type="PANTHER" id="PTHR30521:SF4">
    <property type="entry name" value="DEFERROCHELATASE"/>
    <property type="match status" value="1"/>
</dbReference>
<evidence type="ECO:0000313" key="9">
    <source>
        <dbReference type="EMBL" id="TDL17899.1"/>
    </source>
</evidence>
<evidence type="ECO:0000256" key="5">
    <source>
        <dbReference type="ARBA" id="ARBA00023002"/>
    </source>
</evidence>
<keyword evidence="10" id="KW-1185">Reference proteome</keyword>
<dbReference type="VEuPathDB" id="FungiDB:BD410DRAFT_793775"/>
<keyword evidence="6" id="KW-0408">Iron</keyword>
<name>A0A4Y7PTL1_9AGAM</name>
<keyword evidence="5" id="KW-0560">Oxidoreductase</keyword>